<evidence type="ECO:0008006" key="3">
    <source>
        <dbReference type="Google" id="ProtNLM"/>
    </source>
</evidence>
<sequence length="104" mass="10612">MTGYEADLERLDAGARELQGFAGQAVEIKGALETALASFGACWGDDAIGRSFADSHVKPAGDAAGAVGALAATLGDVGEKLAATAETYRHVEQSNASAMRRLEG</sequence>
<dbReference type="RefSeq" id="WP_090048079.1">
    <property type="nucleotide sequence ID" value="NZ_FNCC01000004.1"/>
</dbReference>
<protein>
    <recommendedName>
        <fullName evidence="3">Excreted virulence factor EspC, type VII ESX diderm</fullName>
    </recommendedName>
</protein>
<dbReference type="EMBL" id="FNCC01000004">
    <property type="protein sequence ID" value="SDF91136.1"/>
    <property type="molecule type" value="Genomic_DNA"/>
</dbReference>
<dbReference type="InterPro" id="IPR036689">
    <property type="entry name" value="ESAT-6-like_sf"/>
</dbReference>
<name>A0A1G7PY06_9PSEU</name>
<dbReference type="OrthoDB" id="4562539at2"/>
<organism evidence="1 2">
    <name type="scientific">Lentzea fradiae</name>
    <dbReference type="NCBI Taxonomy" id="200378"/>
    <lineage>
        <taxon>Bacteria</taxon>
        <taxon>Bacillati</taxon>
        <taxon>Actinomycetota</taxon>
        <taxon>Actinomycetes</taxon>
        <taxon>Pseudonocardiales</taxon>
        <taxon>Pseudonocardiaceae</taxon>
        <taxon>Lentzea</taxon>
    </lineage>
</organism>
<gene>
    <name evidence="1" type="ORF">SAMN05216553_104134</name>
</gene>
<keyword evidence="2" id="KW-1185">Reference proteome</keyword>
<dbReference type="STRING" id="200378.SAMN05216553_104134"/>
<evidence type="ECO:0000313" key="1">
    <source>
        <dbReference type="EMBL" id="SDF91136.1"/>
    </source>
</evidence>
<accession>A0A1G7PY06</accession>
<dbReference type="AlphaFoldDB" id="A0A1G7PY06"/>
<dbReference type="Gene3D" id="1.10.287.1060">
    <property type="entry name" value="ESAT-6-like"/>
    <property type="match status" value="1"/>
</dbReference>
<proteinExistence type="predicted"/>
<dbReference type="Proteomes" id="UP000199623">
    <property type="component" value="Unassembled WGS sequence"/>
</dbReference>
<dbReference type="SUPFAM" id="SSF140453">
    <property type="entry name" value="EsxAB dimer-like"/>
    <property type="match status" value="1"/>
</dbReference>
<evidence type="ECO:0000313" key="2">
    <source>
        <dbReference type="Proteomes" id="UP000199623"/>
    </source>
</evidence>
<reference evidence="2" key="1">
    <citation type="submission" date="2016-10" db="EMBL/GenBank/DDBJ databases">
        <authorList>
            <person name="Varghese N."/>
            <person name="Submissions S."/>
        </authorList>
    </citation>
    <scope>NUCLEOTIDE SEQUENCE [LARGE SCALE GENOMIC DNA]</scope>
    <source>
        <strain evidence="2">CGMCC 4.3506</strain>
    </source>
</reference>